<dbReference type="EMBL" id="BAAAFN010000006">
    <property type="protein sequence ID" value="GAA0220848.1"/>
    <property type="molecule type" value="Genomic_DNA"/>
</dbReference>
<keyword evidence="5" id="KW-0479">Metal-binding</keyword>
<name>A0ABP3D4P5_9BURK</name>
<evidence type="ECO:0000256" key="5">
    <source>
        <dbReference type="ARBA" id="ARBA00022723"/>
    </source>
</evidence>
<accession>A0ABP3D4P5</accession>
<keyword evidence="12" id="KW-1185">Reference proteome</keyword>
<dbReference type="Proteomes" id="UP001501176">
    <property type="component" value="Unassembled WGS sequence"/>
</dbReference>
<dbReference type="InterPro" id="IPR008775">
    <property type="entry name" value="Phytyl_CoA_dOase-like"/>
</dbReference>
<evidence type="ECO:0000256" key="8">
    <source>
        <dbReference type="ARBA" id="ARBA00023004"/>
    </source>
</evidence>
<dbReference type="InterPro" id="IPR012774">
    <property type="entry name" value="EctD"/>
</dbReference>
<evidence type="ECO:0000256" key="3">
    <source>
        <dbReference type="ARBA" id="ARBA00007851"/>
    </source>
</evidence>
<evidence type="ECO:0000256" key="9">
    <source>
        <dbReference type="ARBA" id="ARBA00049228"/>
    </source>
</evidence>
<comment type="function">
    <text evidence="2">Involved in the biosynthesis of 5-hydroxyectoine, called compatible solute, which helps organisms to survive extreme osmotic stress by acting as a highly soluble organic osmolyte. Catalyzes the 2-oxoglutarate-dependent selective hydroxylation of L-ectoine to yield (4S,5S)-5-hydroxyectoine.</text>
</comment>
<comment type="subunit">
    <text evidence="4">Homodimer.</text>
</comment>
<evidence type="ECO:0000256" key="1">
    <source>
        <dbReference type="ARBA" id="ARBA00001954"/>
    </source>
</evidence>
<evidence type="ECO:0000256" key="4">
    <source>
        <dbReference type="ARBA" id="ARBA00011738"/>
    </source>
</evidence>
<evidence type="ECO:0000256" key="6">
    <source>
        <dbReference type="ARBA" id="ARBA00022964"/>
    </source>
</evidence>
<keyword evidence="7" id="KW-0560">Oxidoreductase</keyword>
<comment type="caution">
    <text evidence="11">The sequence shown here is derived from an EMBL/GenBank/DDBJ whole genome shotgun (WGS) entry which is preliminary data.</text>
</comment>
<comment type="cofactor">
    <cofactor evidence="1">
        <name>Fe(2+)</name>
        <dbReference type="ChEBI" id="CHEBI:29033"/>
    </cofactor>
</comment>
<dbReference type="EC" id="1.14.11.55" evidence="10"/>
<proteinExistence type="inferred from homology"/>
<evidence type="ECO:0000313" key="12">
    <source>
        <dbReference type="Proteomes" id="UP001501176"/>
    </source>
</evidence>
<evidence type="ECO:0000256" key="10">
    <source>
        <dbReference type="NCBIfam" id="TIGR02408"/>
    </source>
</evidence>
<dbReference type="PANTHER" id="PTHR20883">
    <property type="entry name" value="PHYTANOYL-COA DIOXYGENASE DOMAIN CONTAINING 1"/>
    <property type="match status" value="1"/>
</dbReference>
<keyword evidence="8" id="KW-0408">Iron</keyword>
<dbReference type="Gene3D" id="2.60.120.620">
    <property type="entry name" value="q2cbj1_9rhob like domain"/>
    <property type="match status" value="1"/>
</dbReference>
<evidence type="ECO:0000256" key="2">
    <source>
        <dbReference type="ARBA" id="ARBA00004063"/>
    </source>
</evidence>
<dbReference type="NCBIfam" id="TIGR02408">
    <property type="entry name" value="ectoine_ThpD"/>
    <property type="match status" value="1"/>
</dbReference>
<protein>
    <recommendedName>
        <fullName evidence="10">Ectoine hydroxylase</fullName>
        <ecNumber evidence="10">1.14.11.55</ecNumber>
    </recommendedName>
</protein>
<evidence type="ECO:0000256" key="7">
    <source>
        <dbReference type="ARBA" id="ARBA00023002"/>
    </source>
</evidence>
<dbReference type="PANTHER" id="PTHR20883:SF48">
    <property type="entry name" value="ECTOINE DIOXYGENASE"/>
    <property type="match status" value="1"/>
</dbReference>
<reference evidence="12" key="1">
    <citation type="journal article" date="2019" name="Int. J. Syst. Evol. Microbiol.">
        <title>The Global Catalogue of Microorganisms (GCM) 10K type strain sequencing project: providing services to taxonomists for standard genome sequencing and annotation.</title>
        <authorList>
            <consortium name="The Broad Institute Genomics Platform"/>
            <consortium name="The Broad Institute Genome Sequencing Center for Infectious Disease"/>
            <person name="Wu L."/>
            <person name="Ma J."/>
        </authorList>
    </citation>
    <scope>NUCLEOTIDE SEQUENCE [LARGE SCALE GENOMIC DNA]</scope>
    <source>
        <strain evidence="12">JCM 16240</strain>
    </source>
</reference>
<keyword evidence="6" id="KW-0223">Dioxygenase</keyword>
<dbReference type="RefSeq" id="WP_325126863.1">
    <property type="nucleotide sequence ID" value="NZ_BAAAFN010000006.1"/>
</dbReference>
<comment type="similarity">
    <text evidence="3">Belongs to the PhyH family. EctD subfamily.</text>
</comment>
<gene>
    <name evidence="11" type="primary">thpD</name>
    <name evidence="11" type="ORF">GCM10009125_07390</name>
</gene>
<sequence length="300" mass="33237">MKDFYVSRTGRDAALIARGDPVVYGGGRYADALDEAQLRSYERNGFLVLPGMFDAGEIQALREEAQALEHDPAVREGEEVIREPGGTALRSIFRVHELGRRLADLPRDPRLLDVARQILGSEVYIHQSRVNMKPALDGKEFYWHSDFETWHVEDGMPAMRALSCSVLLTDNTAFNGPLMLIPGSHRQFVSCIGETPEDHYRASLRRQEVGVPDPVSLRLLAEQGGLEAVIAPAGSVVFFDCNTLHGSAGNLSPWPRSNVFMVYNSVENRLVAPFHGMKPRPEHIAARQSAEPLSPLRVAA</sequence>
<organism evidence="11 12">
    <name type="scientific">Castellaniella daejeonensis</name>
    <dbReference type="NCBI Taxonomy" id="659013"/>
    <lineage>
        <taxon>Bacteria</taxon>
        <taxon>Pseudomonadati</taxon>
        <taxon>Pseudomonadota</taxon>
        <taxon>Betaproteobacteria</taxon>
        <taxon>Burkholderiales</taxon>
        <taxon>Alcaligenaceae</taxon>
        <taxon>Castellaniella</taxon>
    </lineage>
</organism>
<dbReference type="SUPFAM" id="SSF51197">
    <property type="entry name" value="Clavaminate synthase-like"/>
    <property type="match status" value="1"/>
</dbReference>
<comment type="catalytic activity">
    <reaction evidence="9">
        <text>L-ectoine + 2-oxoglutarate + O2 = 5-hydroxyectoine + succinate + CO2</text>
        <dbReference type="Rhea" id="RHEA:45740"/>
        <dbReference type="ChEBI" id="CHEBI:15379"/>
        <dbReference type="ChEBI" id="CHEBI:16526"/>
        <dbReference type="ChEBI" id="CHEBI:16810"/>
        <dbReference type="ChEBI" id="CHEBI:30031"/>
        <dbReference type="ChEBI" id="CHEBI:58515"/>
        <dbReference type="ChEBI" id="CHEBI:85413"/>
        <dbReference type="EC" id="1.14.11.55"/>
    </reaction>
</comment>
<evidence type="ECO:0000313" key="11">
    <source>
        <dbReference type="EMBL" id="GAA0220848.1"/>
    </source>
</evidence>
<dbReference type="Pfam" id="PF05721">
    <property type="entry name" value="PhyH"/>
    <property type="match status" value="1"/>
</dbReference>